<accession>A0A9P9J871</accession>
<evidence type="ECO:0000256" key="1">
    <source>
        <dbReference type="SAM" id="MobiDB-lite"/>
    </source>
</evidence>
<dbReference type="InterPro" id="IPR045518">
    <property type="entry name" value="2EXR"/>
</dbReference>
<reference evidence="3" key="1">
    <citation type="journal article" date="2021" name="Nat. Commun.">
        <title>Genetic determinants of endophytism in the Arabidopsis root mycobiome.</title>
        <authorList>
            <person name="Mesny F."/>
            <person name="Miyauchi S."/>
            <person name="Thiergart T."/>
            <person name="Pickel B."/>
            <person name="Atanasova L."/>
            <person name="Karlsson M."/>
            <person name="Huettel B."/>
            <person name="Barry K.W."/>
            <person name="Haridas S."/>
            <person name="Chen C."/>
            <person name="Bauer D."/>
            <person name="Andreopoulos W."/>
            <person name="Pangilinan J."/>
            <person name="LaButti K."/>
            <person name="Riley R."/>
            <person name="Lipzen A."/>
            <person name="Clum A."/>
            <person name="Drula E."/>
            <person name="Henrissat B."/>
            <person name="Kohler A."/>
            <person name="Grigoriev I.V."/>
            <person name="Martin F.M."/>
            <person name="Hacquard S."/>
        </authorList>
    </citation>
    <scope>NUCLEOTIDE SEQUENCE</scope>
    <source>
        <strain evidence="3">MPI-CAGE-AT-0147</strain>
    </source>
</reference>
<gene>
    <name evidence="3" type="ORF">EDB81DRAFT_927963</name>
</gene>
<feature type="compositionally biased region" description="Low complexity" evidence="1">
    <location>
        <begin position="565"/>
        <end position="576"/>
    </location>
</feature>
<comment type="caution">
    <text evidence="3">The sequence shown here is derived from an EMBL/GenBank/DDBJ whole genome shotgun (WGS) entry which is preliminary data.</text>
</comment>
<feature type="region of interest" description="Disordered" evidence="1">
    <location>
        <begin position="547"/>
        <end position="593"/>
    </location>
</feature>
<feature type="compositionally biased region" description="Acidic residues" evidence="1">
    <location>
        <begin position="553"/>
        <end position="564"/>
    </location>
</feature>
<dbReference type="EMBL" id="JAGMUV010000005">
    <property type="protein sequence ID" value="KAH7156017.1"/>
    <property type="molecule type" value="Genomic_DNA"/>
</dbReference>
<evidence type="ECO:0000313" key="4">
    <source>
        <dbReference type="Proteomes" id="UP000738349"/>
    </source>
</evidence>
<evidence type="ECO:0000259" key="2">
    <source>
        <dbReference type="Pfam" id="PF20150"/>
    </source>
</evidence>
<name>A0A9P9J871_9HYPO</name>
<evidence type="ECO:0000313" key="3">
    <source>
        <dbReference type="EMBL" id="KAH7156017.1"/>
    </source>
</evidence>
<keyword evidence="4" id="KW-1185">Reference proteome</keyword>
<dbReference type="AlphaFoldDB" id="A0A9P9J871"/>
<dbReference type="OrthoDB" id="3596450at2759"/>
<feature type="region of interest" description="Disordered" evidence="1">
    <location>
        <begin position="452"/>
        <end position="478"/>
    </location>
</feature>
<feature type="compositionally biased region" description="Low complexity" evidence="1">
    <location>
        <begin position="452"/>
        <end position="465"/>
    </location>
</feature>
<feature type="compositionally biased region" description="Basic and acidic residues" evidence="1">
    <location>
        <begin position="578"/>
        <end position="593"/>
    </location>
</feature>
<proteinExistence type="predicted"/>
<protein>
    <recommendedName>
        <fullName evidence="2">2EXR domain-containing protein</fullName>
    </recommendedName>
</protein>
<organism evidence="3 4">
    <name type="scientific">Dactylonectria macrodidyma</name>
    <dbReference type="NCBI Taxonomy" id="307937"/>
    <lineage>
        <taxon>Eukaryota</taxon>
        <taxon>Fungi</taxon>
        <taxon>Dikarya</taxon>
        <taxon>Ascomycota</taxon>
        <taxon>Pezizomycotina</taxon>
        <taxon>Sordariomycetes</taxon>
        <taxon>Hypocreomycetidae</taxon>
        <taxon>Hypocreales</taxon>
        <taxon>Nectriaceae</taxon>
        <taxon>Dactylonectria</taxon>
    </lineage>
</organism>
<dbReference type="Pfam" id="PF20150">
    <property type="entry name" value="2EXR"/>
    <property type="match status" value="1"/>
</dbReference>
<dbReference type="Proteomes" id="UP000738349">
    <property type="component" value="Unassembled WGS sequence"/>
</dbReference>
<feature type="domain" description="2EXR" evidence="2">
    <location>
        <begin position="17"/>
        <end position="131"/>
    </location>
</feature>
<sequence>MTSDTHEVDALEAPIHFLAFYKLPAELRWKIWQMAICTDETPRIHYYSLFNTDEKGSRQSSLQQMLRTYPPKPSQPNARTLNGNWWTPSQLQSQPSQCSWTEANRFLYLWDAGLLNACKESRAALLQHLDKAPKRPSPKHSDMITAHHQGQHIYLRVISIRDIVCFRFAPEDMAKCASFRWDVLLSRLPFFHLPQTPNINLALEFDESWVEGIMGTTIEPFLKCVREGSPRGLALRAYWAWKRGLIPRRARMWLIDRGGRLPANYKVSGGLDQRYFSHYDEVLCEPENHHIFIDGKDKYVESYMWDGQPTKYGYNWDSETIGFRYMGTRSHVPVLAFMWMTNRWFMTARDGVFRKAAGEVFREWDEAAIAGNGSDEAGLDKDSGLEFFSSLITTAIAIAIAIAIATSPSTQDFNNVFLQSHDAKMDSLSLLADVAIDAAPVAATSDAAAEATSPATAASPPAAATSPPPQAAPRARGPYVKRYSGEWWDREISKAEAQISKKETQLRKGGRVVRALTILNARLNAEVGALHQFVQAARIEIDAQNAEIAENAENAEDAEDESEPEPQSQQQQQPSANDSDRTISEDWSRPEIL</sequence>